<keyword evidence="1" id="KW-1133">Transmembrane helix</keyword>
<dbReference type="EMBL" id="JACHJN010000003">
    <property type="protein sequence ID" value="MBB5955432.1"/>
    <property type="molecule type" value="Genomic_DNA"/>
</dbReference>
<feature type="transmembrane region" description="Helical" evidence="1">
    <location>
        <begin position="20"/>
        <end position="44"/>
    </location>
</feature>
<organism evidence="2 3">
    <name type="scientific">Saccharothrix tamanrassetensis</name>
    <dbReference type="NCBI Taxonomy" id="1051531"/>
    <lineage>
        <taxon>Bacteria</taxon>
        <taxon>Bacillati</taxon>
        <taxon>Actinomycetota</taxon>
        <taxon>Actinomycetes</taxon>
        <taxon>Pseudonocardiales</taxon>
        <taxon>Pseudonocardiaceae</taxon>
        <taxon>Saccharothrix</taxon>
    </lineage>
</organism>
<evidence type="ECO:0000313" key="3">
    <source>
        <dbReference type="Proteomes" id="UP000547510"/>
    </source>
</evidence>
<keyword evidence="1" id="KW-0812">Transmembrane</keyword>
<dbReference type="AlphaFoldDB" id="A0A841CA92"/>
<accession>A0A841CA92</accession>
<comment type="caution">
    <text evidence="2">The sequence shown here is derived from an EMBL/GenBank/DDBJ whole genome shotgun (WGS) entry which is preliminary data.</text>
</comment>
<keyword evidence="3" id="KW-1185">Reference proteome</keyword>
<evidence type="ECO:0000256" key="1">
    <source>
        <dbReference type="SAM" id="Phobius"/>
    </source>
</evidence>
<proteinExistence type="predicted"/>
<evidence type="ECO:0000313" key="2">
    <source>
        <dbReference type="EMBL" id="MBB5955432.1"/>
    </source>
</evidence>
<reference evidence="2 3" key="1">
    <citation type="submission" date="2020-08" db="EMBL/GenBank/DDBJ databases">
        <title>Genomic Encyclopedia of Type Strains, Phase III (KMG-III): the genomes of soil and plant-associated and newly described type strains.</title>
        <authorList>
            <person name="Whitman W."/>
        </authorList>
    </citation>
    <scope>NUCLEOTIDE SEQUENCE [LARGE SCALE GENOMIC DNA]</scope>
    <source>
        <strain evidence="2 3">CECT 8640</strain>
    </source>
</reference>
<dbReference type="RefSeq" id="WP_184690280.1">
    <property type="nucleotide sequence ID" value="NZ_JACHJN010000003.1"/>
</dbReference>
<dbReference type="Proteomes" id="UP000547510">
    <property type="component" value="Unassembled WGS sequence"/>
</dbReference>
<sequence length="285" mass="30222">MTYNRFHPTAEERREGYTLLAQLAASVVLGPIGPLTVFAARYLYDRRDAIFDRAGAPVQAFDEYGAAVRLATLASARAGGAQSVVSVRPGLTASARALGLREGDPVGLVLTGQDVRTRSGLVVPARIGDQVSLTVPRGTYSLGAFAGRRDRLFATPHPFTTVDGRTITLGGRGSIDLSLTTPRPTAAQRLPAPGGPPAAGLLATPPAGGFRVRQCPRCGRLHPVTWVNCRPPRVRPGTPDTWTARAVPTAPAPLSQPQPTCWWCGLTHATCDCLVGEARRFWNGG</sequence>
<name>A0A841CA92_9PSEU</name>
<protein>
    <submittedName>
        <fullName evidence="2">Uncharacterized protein</fullName>
    </submittedName>
</protein>
<gene>
    <name evidence="2" type="ORF">FHS29_002013</name>
</gene>
<keyword evidence="1" id="KW-0472">Membrane</keyword>